<accession>A0ABY6CMZ1</accession>
<organism evidence="1 2">
    <name type="scientific">Reichenbachiella agarivorans</name>
    <dbReference type="NCBI Taxonomy" id="2979464"/>
    <lineage>
        <taxon>Bacteria</taxon>
        <taxon>Pseudomonadati</taxon>
        <taxon>Bacteroidota</taxon>
        <taxon>Cytophagia</taxon>
        <taxon>Cytophagales</taxon>
        <taxon>Reichenbachiellaceae</taxon>
        <taxon>Reichenbachiella</taxon>
    </lineage>
</organism>
<evidence type="ECO:0000313" key="2">
    <source>
        <dbReference type="Proteomes" id="UP001065174"/>
    </source>
</evidence>
<evidence type="ECO:0008006" key="3">
    <source>
        <dbReference type="Google" id="ProtNLM"/>
    </source>
</evidence>
<keyword evidence="2" id="KW-1185">Reference proteome</keyword>
<name>A0ABY6CMZ1_9BACT</name>
<dbReference type="EMBL" id="CP106679">
    <property type="protein sequence ID" value="UXP31882.1"/>
    <property type="molecule type" value="Genomic_DNA"/>
</dbReference>
<protein>
    <recommendedName>
        <fullName evidence="3">Repeat domain-containing protein</fullName>
    </recommendedName>
</protein>
<dbReference type="Proteomes" id="UP001065174">
    <property type="component" value="Chromosome"/>
</dbReference>
<evidence type="ECO:0000313" key="1">
    <source>
        <dbReference type="EMBL" id="UXP31882.1"/>
    </source>
</evidence>
<proteinExistence type="predicted"/>
<gene>
    <name evidence="1" type="ORF">N6H18_16165</name>
</gene>
<sequence length="72" mass="7943">MATVDMDSDGDLDLILGNLGLNNKYKASPIHPFLVYANDFDENGSSDIVLEYEKKGMLLPLRGRECSSSYKG</sequence>
<dbReference type="InterPro" id="IPR028994">
    <property type="entry name" value="Integrin_alpha_N"/>
</dbReference>
<dbReference type="SUPFAM" id="SSF69318">
    <property type="entry name" value="Integrin alpha N-terminal domain"/>
    <property type="match status" value="1"/>
</dbReference>
<dbReference type="RefSeq" id="WP_262309321.1">
    <property type="nucleotide sequence ID" value="NZ_CP106679.1"/>
</dbReference>
<reference evidence="1" key="1">
    <citation type="submission" date="2022-09" db="EMBL/GenBank/DDBJ databases">
        <title>Comparative genomics and taxonomic characterization of three novel marine species of genus Reichenbachiella exhibiting antioxidant and polysaccharide degradation activities.</title>
        <authorList>
            <person name="Muhammad N."/>
            <person name="Lee Y.-J."/>
            <person name="Ko J."/>
            <person name="Kim S.-G."/>
        </authorList>
    </citation>
    <scope>NUCLEOTIDE SEQUENCE</scope>
    <source>
        <strain evidence="1">BKB1-1</strain>
    </source>
</reference>